<gene>
    <name evidence="6" type="ORF">NITGR_430016</name>
</gene>
<organism evidence="6 7">
    <name type="scientific">Nitrospina gracilis (strain 3/211)</name>
    <dbReference type="NCBI Taxonomy" id="1266370"/>
    <lineage>
        <taxon>Bacteria</taxon>
        <taxon>Pseudomonadati</taxon>
        <taxon>Nitrospinota/Tectimicrobiota group</taxon>
        <taxon>Nitrospinota</taxon>
        <taxon>Nitrospinia</taxon>
        <taxon>Nitrospinales</taxon>
        <taxon>Nitrospinaceae</taxon>
        <taxon>Nitrospina</taxon>
    </lineage>
</organism>
<evidence type="ECO:0000256" key="2">
    <source>
        <dbReference type="ARBA" id="ARBA00022737"/>
    </source>
</evidence>
<evidence type="ECO:0000259" key="5">
    <source>
        <dbReference type="Pfam" id="PF25023"/>
    </source>
</evidence>
<evidence type="ECO:0000313" key="7">
    <source>
        <dbReference type="Proteomes" id="UP000011704"/>
    </source>
</evidence>
<feature type="region of interest" description="Disordered" evidence="4">
    <location>
        <begin position="1"/>
        <end position="29"/>
    </location>
</feature>
<dbReference type="Pfam" id="PF25023">
    <property type="entry name" value="TEN_YD-shell"/>
    <property type="match status" value="1"/>
</dbReference>
<keyword evidence="3" id="KW-1015">Disulfide bond</keyword>
<dbReference type="InterPro" id="IPR006530">
    <property type="entry name" value="YD"/>
</dbReference>
<proteinExistence type="predicted"/>
<evidence type="ECO:0000256" key="3">
    <source>
        <dbReference type="ARBA" id="ARBA00023157"/>
    </source>
</evidence>
<evidence type="ECO:0000313" key="6">
    <source>
        <dbReference type="EMBL" id="CCQ90849.1"/>
    </source>
</evidence>
<comment type="caution">
    <text evidence="6">The sequence shown here is derived from an EMBL/GenBank/DDBJ whole genome shotgun (WGS) entry which is preliminary data.</text>
</comment>
<dbReference type="AlphaFoldDB" id="M1Z007"/>
<accession>M1Z007</accession>
<dbReference type="Proteomes" id="UP000011704">
    <property type="component" value="Unassembled WGS sequence"/>
</dbReference>
<evidence type="ECO:0000256" key="4">
    <source>
        <dbReference type="SAM" id="MobiDB-lite"/>
    </source>
</evidence>
<protein>
    <recommendedName>
        <fullName evidence="5">Teneurin-like YD-shell domain-containing protein</fullName>
    </recommendedName>
</protein>
<dbReference type="NCBIfam" id="TIGR03696">
    <property type="entry name" value="Rhs_assc_core"/>
    <property type="match status" value="1"/>
</dbReference>
<dbReference type="InterPro" id="IPR022385">
    <property type="entry name" value="Rhs_assc_core"/>
</dbReference>
<name>M1Z007_NITG3</name>
<keyword evidence="7" id="KW-1185">Reference proteome</keyword>
<feature type="compositionally biased region" description="Basic and acidic residues" evidence="4">
    <location>
        <begin position="1"/>
        <end position="11"/>
    </location>
</feature>
<feature type="compositionally biased region" description="Polar residues" evidence="4">
    <location>
        <begin position="18"/>
        <end position="29"/>
    </location>
</feature>
<evidence type="ECO:0000256" key="1">
    <source>
        <dbReference type="ARBA" id="ARBA00022536"/>
    </source>
</evidence>
<dbReference type="EMBL" id="CAQJ01000048">
    <property type="protein sequence ID" value="CCQ90849.1"/>
    <property type="molecule type" value="Genomic_DNA"/>
</dbReference>
<dbReference type="HOGENOM" id="CLU_340921_0_0_0"/>
<dbReference type="InterPro" id="IPR051216">
    <property type="entry name" value="Teneurin"/>
</dbReference>
<dbReference type="Gene3D" id="2.180.10.10">
    <property type="entry name" value="RHS repeat-associated core"/>
    <property type="match status" value="1"/>
</dbReference>
<keyword evidence="1" id="KW-0245">EGF-like domain</keyword>
<dbReference type="NCBIfam" id="TIGR01643">
    <property type="entry name" value="YD_repeat_2x"/>
    <property type="match status" value="3"/>
</dbReference>
<dbReference type="InParanoid" id="M1Z007"/>
<dbReference type="PANTHER" id="PTHR11219:SF69">
    <property type="entry name" value="TENEURIN-A"/>
    <property type="match status" value="1"/>
</dbReference>
<dbReference type="InterPro" id="IPR056823">
    <property type="entry name" value="TEN-like_YD-shell"/>
</dbReference>
<dbReference type="STRING" id="1266370.NITGR_430016"/>
<reference evidence="6 7" key="1">
    <citation type="journal article" date="2013" name="Front. Microbiol.">
        <title>The genome of Nitrospina gracilis illuminates the metabolism and evolution of the major marine nitrite oxidizer.</title>
        <authorList>
            <person name="Luecker S."/>
            <person name="Nowka B."/>
            <person name="Rattei T."/>
            <person name="Spieck E."/>
            <person name="and Daims H."/>
        </authorList>
    </citation>
    <scope>NUCLEOTIDE SEQUENCE [LARGE SCALE GENOMIC DNA]</scope>
    <source>
        <strain evidence="6 7">3/211</strain>
    </source>
</reference>
<sequence length="832" mass="92256">MSEPDTVKPLRDFGATGSIPTQRTNTDPTGLATVTTEGADQSVVTQTPDGTATTVTASPDPRFGALAPLQGLTVTTPQGLNFSYAFDSQITLSDPSNSLVDKTDTIDVNGLVYTTFFDRTSLKYTDTSPEGRQRVSFIDQQGRMKERQFPGLEPKRFIYDQRGRLTSIETGSGIEERKTIINYDLKGRIASITDPLMRNVVFEYDEAERVTKFILPGNREIINTYDDGGNLIGITTPKNQLHSFIFSAVNLETQYSPPNVGLNQHSTSFTYNLDKNPITISRPDGKQINFDYNSKGQLIQLTLPKGNVSLAYDPNSGNLSQIVEPGGSTLTLNYDGFLQTDSIWSGPINGQVSRVYNDNFQITSRSVNNQFPISFSYDDDGILISAGQETLIYDSLNGLLTDTSLGNVADVTTYNSFGEIDNYVAKYSGVNIYEVNYLRDKLGRIVQKQEALHSGALHTFDYFYDVAGRLVEVKKDGVIILSHSYDSNGNRSGGIYDDQDRLLTLNNIDFTYTANGEMLSKSKSGQTTTYNYDVLGNLASVNLPDGTFIEYIVDGRNRRIGKKVNGILQKEFLYKDKLNPIAELDGSGNIISRFVYASKSNIPDYFMRGGVTYRIISDQRGSPRLVVDVSSGNVVQEIAYNDLGQITVDTNPGFQPFGFAGGLYDQDTKLVRFGARDYDPEVGRWTTKDPIRFDGGDVNLYGYAFNDFINSSDASGLYGSDSCSYYEQVCEAYGTPYECTDAKIACNLAPKGNNLIPKGETLTNWAQCARQCLQEQHLKRLTLNACSLKENNYSQQAFYDDHQLCFNGCRLNPENPYDKDGPDLPDNDIHLN</sequence>
<feature type="domain" description="Teneurin-like YD-shell" evidence="5">
    <location>
        <begin position="103"/>
        <end position="707"/>
    </location>
</feature>
<dbReference type="PANTHER" id="PTHR11219">
    <property type="entry name" value="TENEURIN AND N-ACETYLGLUCOSAMINE-1-PHOSPHODIESTER ALPHA-N-ACETYLGLUCOSAMINIDASE"/>
    <property type="match status" value="1"/>
</dbReference>
<keyword evidence="2" id="KW-0677">Repeat</keyword>